<keyword evidence="3" id="KW-1185">Reference proteome</keyword>
<organism evidence="2 3">
    <name type="scientific">Reyranella soli</name>
    <dbReference type="NCBI Taxonomy" id="1230389"/>
    <lineage>
        <taxon>Bacteria</taxon>
        <taxon>Pseudomonadati</taxon>
        <taxon>Pseudomonadota</taxon>
        <taxon>Alphaproteobacteria</taxon>
        <taxon>Hyphomicrobiales</taxon>
        <taxon>Reyranellaceae</taxon>
        <taxon>Reyranella</taxon>
    </lineage>
</organism>
<dbReference type="InterPro" id="IPR053860">
    <property type="entry name" value="DUF6932"/>
</dbReference>
<dbReference type="Pfam" id="PF22014">
    <property type="entry name" value="DUF6932"/>
    <property type="match status" value="1"/>
</dbReference>
<evidence type="ECO:0000313" key="3">
    <source>
        <dbReference type="Proteomes" id="UP000321058"/>
    </source>
</evidence>
<dbReference type="Proteomes" id="UP000321058">
    <property type="component" value="Unassembled WGS sequence"/>
</dbReference>
<dbReference type="EMBL" id="BKAJ01000200">
    <property type="protein sequence ID" value="GEP61100.1"/>
    <property type="molecule type" value="Genomic_DNA"/>
</dbReference>
<gene>
    <name evidence="2" type="ORF">RSO01_82660</name>
</gene>
<evidence type="ECO:0000256" key="1">
    <source>
        <dbReference type="SAM" id="MobiDB-lite"/>
    </source>
</evidence>
<protein>
    <submittedName>
        <fullName evidence="2">Uncharacterized protein</fullName>
    </submittedName>
</protein>
<name>A0A512NQ68_9HYPH</name>
<reference evidence="2 3" key="1">
    <citation type="submission" date="2019-07" db="EMBL/GenBank/DDBJ databases">
        <title>Whole genome shotgun sequence of Reyranella soli NBRC 108950.</title>
        <authorList>
            <person name="Hosoyama A."/>
            <person name="Uohara A."/>
            <person name="Ohji S."/>
            <person name="Ichikawa N."/>
        </authorList>
    </citation>
    <scope>NUCLEOTIDE SEQUENCE [LARGE SCALE GENOMIC DNA]</scope>
    <source>
        <strain evidence="2 3">NBRC 108950</strain>
    </source>
</reference>
<evidence type="ECO:0000313" key="2">
    <source>
        <dbReference type="EMBL" id="GEP61100.1"/>
    </source>
</evidence>
<dbReference type="AlphaFoldDB" id="A0A512NQ68"/>
<comment type="caution">
    <text evidence="2">The sequence shown here is derived from an EMBL/GenBank/DDBJ whole genome shotgun (WGS) entry which is preliminary data.</text>
</comment>
<proteinExistence type="predicted"/>
<accession>A0A512NQ68</accession>
<feature type="region of interest" description="Disordered" evidence="1">
    <location>
        <begin position="128"/>
        <end position="147"/>
    </location>
</feature>
<sequence length="147" mass="16253">MLTIPRFDRATGNLPPGVHDATWNEVKARFGDTPRRRHLLTGLEQALRQLADAGCVSVLLDGSFVTAKAEPNDYDGARETKGVDPDLLDQVLLDFSNARAEMKGKYGGEMFPAGSPAAPGRTFREFFQQDRDGRPKGIVRIDPRDVR</sequence>